<keyword evidence="2" id="KW-0808">Transferase</keyword>
<dbReference type="Gene3D" id="3.40.50.10950">
    <property type="match status" value="1"/>
</dbReference>
<gene>
    <name evidence="5" type="ORF">AAAT05_06795</name>
</gene>
<dbReference type="SUPFAM" id="SSF53659">
    <property type="entry name" value="Isocitrate/Isopropylmalate dehydrogenase-like"/>
    <property type="match status" value="1"/>
</dbReference>
<dbReference type="EMBL" id="JBBNGS010000011">
    <property type="protein sequence ID" value="MEQ2638044.1"/>
    <property type="molecule type" value="Genomic_DNA"/>
</dbReference>
<name>A0ABV1IHA9_9ACTN</name>
<dbReference type="InterPro" id="IPR042112">
    <property type="entry name" value="P_AcTrfase_dom2"/>
</dbReference>
<keyword evidence="6" id="KW-1185">Reference proteome</keyword>
<dbReference type="InterPro" id="IPR002505">
    <property type="entry name" value="PTA_PTB"/>
</dbReference>
<dbReference type="RefSeq" id="WP_349182648.1">
    <property type="nucleotide sequence ID" value="NZ_JBBNGS010000011.1"/>
</dbReference>
<dbReference type="PANTHER" id="PTHR43356:SF1">
    <property type="entry name" value="PHOSPHATE ACETYLTRANSFERASE EUTD"/>
    <property type="match status" value="1"/>
</dbReference>
<evidence type="ECO:0000259" key="4">
    <source>
        <dbReference type="Pfam" id="PF01515"/>
    </source>
</evidence>
<feature type="domain" description="Phosphate acetyl/butaryl transferase" evidence="4">
    <location>
        <begin position="3"/>
        <end position="325"/>
    </location>
</feature>
<dbReference type="InterPro" id="IPR050500">
    <property type="entry name" value="Phos_Acetyltrans/Butyryltrans"/>
</dbReference>
<protein>
    <submittedName>
        <fullName evidence="5">Phosphate acyltransferase</fullName>
    </submittedName>
</protein>
<evidence type="ECO:0000256" key="1">
    <source>
        <dbReference type="ARBA" id="ARBA00005656"/>
    </source>
</evidence>
<dbReference type="InterPro" id="IPR012147">
    <property type="entry name" value="P_Ac_Bu_trans"/>
</dbReference>
<organism evidence="5 6">
    <name type="scientific">Paratractidigestivibacter faecalis</name>
    <dbReference type="NCBI Taxonomy" id="2292441"/>
    <lineage>
        <taxon>Bacteria</taxon>
        <taxon>Bacillati</taxon>
        <taxon>Actinomycetota</taxon>
        <taxon>Coriobacteriia</taxon>
        <taxon>Coriobacteriales</taxon>
        <taxon>Atopobiaceae</taxon>
        <taxon>Paratractidigestivibacter</taxon>
    </lineage>
</organism>
<reference evidence="5 6" key="1">
    <citation type="submission" date="2024-04" db="EMBL/GenBank/DDBJ databases">
        <title>Human intestinal bacterial collection.</title>
        <authorList>
            <person name="Pauvert C."/>
            <person name="Hitch T.C.A."/>
            <person name="Clavel T."/>
        </authorList>
    </citation>
    <scope>NUCLEOTIDE SEQUENCE [LARGE SCALE GENOMIC DNA]</scope>
    <source>
        <strain evidence="5 6">CLA-AA-H197</strain>
    </source>
</reference>
<evidence type="ECO:0000256" key="3">
    <source>
        <dbReference type="ARBA" id="ARBA00023315"/>
    </source>
</evidence>
<dbReference type="Pfam" id="PF01515">
    <property type="entry name" value="PTA_PTB"/>
    <property type="match status" value="1"/>
</dbReference>
<dbReference type="GO" id="GO:0016746">
    <property type="term" value="F:acyltransferase activity"/>
    <property type="evidence" value="ECO:0007669"/>
    <property type="project" value="UniProtKB-KW"/>
</dbReference>
<evidence type="ECO:0000313" key="5">
    <source>
        <dbReference type="EMBL" id="MEQ2638044.1"/>
    </source>
</evidence>
<evidence type="ECO:0000313" key="6">
    <source>
        <dbReference type="Proteomes" id="UP001478817"/>
    </source>
</evidence>
<dbReference type="PIRSF" id="PIRSF000428">
    <property type="entry name" value="P_Ac_trans"/>
    <property type="match status" value="1"/>
</dbReference>
<proteinExistence type="inferred from homology"/>
<sequence>MDLMQTLRERAAARPMRVAFPEGDNETMMRAVRELADEGLAQCVLVGDGAELARLAGERGISLDGIEVVDVTDEAANVACCERYLAHPDCRYKPKGAAKRMTRPLERALIMQVLGDVDVMFAGIANATGDIILAGQTIVGLADGVDTISSCGIAQVPGWSGGEDGLIGFGDSAVCVDPTPEELASIACASSDTVAALTGWDVRCALLSHSTDGSMDNALVDKVRAARNIANERRPDLKIDGEFQFDAAVRPDVAAKKVRRESEVAGRANLLIWPDINVGNIGVKIIQNLTGADAYGPMLQGFKKIVCDCSRSAPVSEIVGNVVMSCVRAQALAEGE</sequence>
<dbReference type="Proteomes" id="UP001478817">
    <property type="component" value="Unassembled WGS sequence"/>
</dbReference>
<comment type="caution">
    <text evidence="5">The sequence shown here is derived from an EMBL/GenBank/DDBJ whole genome shotgun (WGS) entry which is preliminary data.</text>
</comment>
<keyword evidence="3 5" id="KW-0012">Acyltransferase</keyword>
<evidence type="ECO:0000256" key="2">
    <source>
        <dbReference type="ARBA" id="ARBA00022679"/>
    </source>
</evidence>
<dbReference type="PANTHER" id="PTHR43356">
    <property type="entry name" value="PHOSPHATE ACETYLTRANSFERASE"/>
    <property type="match status" value="1"/>
</dbReference>
<comment type="similarity">
    <text evidence="1">Belongs to the phosphate acetyltransferase and butyryltransferase family.</text>
</comment>
<dbReference type="Gene3D" id="3.40.50.10750">
    <property type="entry name" value="Isocitrate/Isopropylmalate dehydrogenase-like"/>
    <property type="match status" value="1"/>
</dbReference>
<accession>A0ABV1IHA9</accession>
<dbReference type="InterPro" id="IPR042113">
    <property type="entry name" value="P_AcTrfase_dom1"/>
</dbReference>